<feature type="transmembrane region" description="Helical" evidence="1">
    <location>
        <begin position="86"/>
        <end position="107"/>
    </location>
</feature>
<feature type="transmembrane region" description="Helical" evidence="1">
    <location>
        <begin position="53"/>
        <end position="74"/>
    </location>
</feature>
<evidence type="ECO:0000256" key="1">
    <source>
        <dbReference type="SAM" id="Phobius"/>
    </source>
</evidence>
<dbReference type="Proteomes" id="UP000245577">
    <property type="component" value="Unassembled WGS sequence"/>
</dbReference>
<comment type="caution">
    <text evidence="2">The sequence shown here is derived from an EMBL/GenBank/DDBJ whole genome shotgun (WGS) entry which is preliminary data.</text>
</comment>
<dbReference type="AlphaFoldDB" id="A0A2U1S913"/>
<evidence type="ECO:0000313" key="3">
    <source>
        <dbReference type="Proteomes" id="UP000245577"/>
    </source>
</evidence>
<proteinExistence type="predicted"/>
<keyword evidence="3" id="KW-1185">Reference proteome</keyword>
<evidence type="ECO:0000313" key="2">
    <source>
        <dbReference type="EMBL" id="PWB86750.1"/>
    </source>
</evidence>
<feature type="transmembrane region" description="Helical" evidence="1">
    <location>
        <begin position="13"/>
        <end position="46"/>
    </location>
</feature>
<sequence>MKEMLNEIDWKSLIFGAAFCAVIAMFGSSPGLEILAPFASVGLLYIGYKGKNLTYGTILGAIGAIPLFLVAMYGGLGSFTITSTTVVLILISCLIIGALLGFVGALFHKNYIKTKKAKEQRGKNKKNKK</sequence>
<keyword evidence="1" id="KW-1133">Transmembrane helix</keyword>
<dbReference type="RefSeq" id="WP_243408454.1">
    <property type="nucleotide sequence ID" value="NZ_MZGU01000003.1"/>
</dbReference>
<keyword evidence="1" id="KW-0472">Membrane</keyword>
<organism evidence="2 3">
    <name type="scientific">Methanobrevibacter woesei</name>
    <dbReference type="NCBI Taxonomy" id="190976"/>
    <lineage>
        <taxon>Archaea</taxon>
        <taxon>Methanobacteriati</taxon>
        <taxon>Methanobacteriota</taxon>
        <taxon>Methanomada group</taxon>
        <taxon>Methanobacteria</taxon>
        <taxon>Methanobacteriales</taxon>
        <taxon>Methanobacteriaceae</taxon>
        <taxon>Methanobrevibacter</taxon>
    </lineage>
</organism>
<name>A0A2U1S913_9EURY</name>
<gene>
    <name evidence="2" type="ORF">MBBWO_04640</name>
</gene>
<evidence type="ECO:0008006" key="4">
    <source>
        <dbReference type="Google" id="ProtNLM"/>
    </source>
</evidence>
<reference evidence="2 3" key="1">
    <citation type="submission" date="2017-03" db="EMBL/GenBank/DDBJ databases">
        <title>Genome sequence of Methanobrevibacter wosei.</title>
        <authorList>
            <person name="Poehlein A."/>
            <person name="Seedorf H."/>
            <person name="Daniel R."/>
        </authorList>
    </citation>
    <scope>NUCLEOTIDE SEQUENCE [LARGE SCALE GENOMIC DNA]</scope>
    <source>
        <strain evidence="2 3">DSM 11979</strain>
    </source>
</reference>
<keyword evidence="1" id="KW-0812">Transmembrane</keyword>
<protein>
    <recommendedName>
        <fullName evidence="4">DUF5518 domain-containing protein</fullName>
    </recommendedName>
</protein>
<accession>A0A2U1S913</accession>
<dbReference type="EMBL" id="MZGU01000003">
    <property type="protein sequence ID" value="PWB86750.1"/>
    <property type="molecule type" value="Genomic_DNA"/>
</dbReference>